<dbReference type="PROSITE" id="PS50940">
    <property type="entry name" value="CHIT_BIND_II"/>
    <property type="match status" value="4"/>
</dbReference>
<dbReference type="InterPro" id="IPR036508">
    <property type="entry name" value="Chitin-bd_dom_sf"/>
</dbReference>
<feature type="domain" description="Chitin-binding type-2" evidence="7">
    <location>
        <begin position="487"/>
        <end position="547"/>
    </location>
</feature>
<evidence type="ECO:0000313" key="9">
    <source>
        <dbReference type="Proteomes" id="UP000271974"/>
    </source>
</evidence>
<feature type="domain" description="Chitin-binding type-2" evidence="7">
    <location>
        <begin position="235"/>
        <end position="309"/>
    </location>
</feature>
<evidence type="ECO:0000256" key="3">
    <source>
        <dbReference type="ARBA" id="ARBA00022737"/>
    </source>
</evidence>
<dbReference type="AlphaFoldDB" id="A0A433T2U6"/>
<organism evidence="8 9">
    <name type="scientific">Elysia chlorotica</name>
    <name type="common">Eastern emerald elysia</name>
    <name type="synonym">Sea slug</name>
    <dbReference type="NCBI Taxonomy" id="188477"/>
    <lineage>
        <taxon>Eukaryota</taxon>
        <taxon>Metazoa</taxon>
        <taxon>Spiralia</taxon>
        <taxon>Lophotrochozoa</taxon>
        <taxon>Mollusca</taxon>
        <taxon>Gastropoda</taxon>
        <taxon>Heterobranchia</taxon>
        <taxon>Euthyneura</taxon>
        <taxon>Panpulmonata</taxon>
        <taxon>Sacoglossa</taxon>
        <taxon>Placobranchoidea</taxon>
        <taxon>Plakobranchidae</taxon>
        <taxon>Elysia</taxon>
    </lineage>
</organism>
<reference evidence="8 9" key="1">
    <citation type="submission" date="2019-01" db="EMBL/GenBank/DDBJ databases">
        <title>A draft genome assembly of the solar-powered sea slug Elysia chlorotica.</title>
        <authorList>
            <person name="Cai H."/>
            <person name="Li Q."/>
            <person name="Fang X."/>
            <person name="Li J."/>
            <person name="Curtis N.E."/>
            <person name="Altenburger A."/>
            <person name="Shibata T."/>
            <person name="Feng M."/>
            <person name="Maeda T."/>
            <person name="Schwartz J.A."/>
            <person name="Shigenobu S."/>
            <person name="Lundholm N."/>
            <person name="Nishiyama T."/>
            <person name="Yang H."/>
            <person name="Hasebe M."/>
            <person name="Li S."/>
            <person name="Pierce S.K."/>
            <person name="Wang J."/>
        </authorList>
    </citation>
    <scope>NUCLEOTIDE SEQUENCE [LARGE SCALE GENOMIC DNA]</scope>
    <source>
        <strain evidence="8">EC2010</strain>
        <tissue evidence="8">Whole organism of an adult</tissue>
    </source>
</reference>
<feature type="compositionally biased region" description="Polar residues" evidence="6">
    <location>
        <begin position="68"/>
        <end position="82"/>
    </location>
</feature>
<feature type="compositionally biased region" description="Polar residues" evidence="6">
    <location>
        <begin position="131"/>
        <end position="143"/>
    </location>
</feature>
<dbReference type="InterPro" id="IPR002557">
    <property type="entry name" value="Chitin-bd_dom"/>
</dbReference>
<feature type="region of interest" description="Disordered" evidence="6">
    <location>
        <begin position="68"/>
        <end position="118"/>
    </location>
</feature>
<comment type="caution">
    <text evidence="8">The sequence shown here is derived from an EMBL/GenBank/DDBJ whole genome shotgun (WGS) entry which is preliminary data.</text>
</comment>
<evidence type="ECO:0000256" key="4">
    <source>
        <dbReference type="ARBA" id="ARBA00023157"/>
    </source>
</evidence>
<dbReference type="GO" id="GO:0008061">
    <property type="term" value="F:chitin binding"/>
    <property type="evidence" value="ECO:0007669"/>
    <property type="project" value="UniProtKB-KW"/>
</dbReference>
<dbReference type="SMART" id="SM00494">
    <property type="entry name" value="ChtBD2"/>
    <property type="match status" value="4"/>
</dbReference>
<dbReference type="GO" id="GO:0005576">
    <property type="term" value="C:extracellular region"/>
    <property type="evidence" value="ECO:0007669"/>
    <property type="project" value="InterPro"/>
</dbReference>
<feature type="region of interest" description="Disordered" evidence="6">
    <location>
        <begin position="130"/>
        <end position="170"/>
    </location>
</feature>
<sequence>PCSDARAVSWVRDDLRCDRYYICRLGQPLTMPACPTGQVWSEAAHNCVPETSRWNDCPASVHFIQSRTSTGQYTSHTGQYNTHMPRRKFRPSDQRDPSHKAPSNVKTPRDHPGPEADVDFWGNLRLALEETATTQRPAGNRSASTRDNHPRHDGVWSKTNPQPRSTPEEGNFYSMLRPNFHSTPKALEETHTSKWKGHQRQPLYPRPTTQADTLGKKSMWFSRLPEEESSDQRRHNPCVGGPGELLPHPLNCHWYYNCSSSSSRGRRNNHRTKDHYSNTNWLVWECRYPQLFDPVTRRCREFMGVACQGRFEPVDQCEYSARQCPPGAPRCTPCRARHGTCRGRKNGVYPLHGPHAWSPVFITCYLQRNIARDECSPPRPVFSPHKLDCVSLFQVPKQHGGFQPDCSTRPDGHYPDEQGRCAIYFRCALGHFRGYDECPPGSVFDPAKLTCETYRRVPSAAISALDQSQYTDTRGKVRRQIGVIPGPSPCEALPTGVYPDQATGCQFYIECYRGVLLTNGTCGPGTLFSAITGRCDAPSLAPPPCGTSDVCVSRPDGRYPAPLRGCSFYVECKQVWLEECDVNKFGWSSRTYHGVQGGGTSGRVIAPAQ</sequence>
<evidence type="ECO:0000256" key="1">
    <source>
        <dbReference type="ARBA" id="ARBA00022669"/>
    </source>
</evidence>
<dbReference type="PANTHER" id="PTHR23301">
    <property type="entry name" value="CHITIN BINDING PERITROPHIN-A"/>
    <property type="match status" value="1"/>
</dbReference>
<evidence type="ECO:0000256" key="5">
    <source>
        <dbReference type="ARBA" id="ARBA00023180"/>
    </source>
</evidence>
<dbReference type="InterPro" id="IPR051940">
    <property type="entry name" value="Chitin_bind-dev_reg"/>
</dbReference>
<keyword evidence="9" id="KW-1185">Reference proteome</keyword>
<accession>A0A433T2U6</accession>
<dbReference type="PANTHER" id="PTHR23301:SF0">
    <property type="entry name" value="CHITIN-BINDING TYPE-2 DOMAIN-CONTAINING PROTEIN-RELATED"/>
    <property type="match status" value="1"/>
</dbReference>
<dbReference type="Proteomes" id="UP000271974">
    <property type="component" value="Unassembled WGS sequence"/>
</dbReference>
<evidence type="ECO:0000256" key="2">
    <source>
        <dbReference type="ARBA" id="ARBA00022729"/>
    </source>
</evidence>
<dbReference type="SUPFAM" id="SSF57625">
    <property type="entry name" value="Invertebrate chitin-binding proteins"/>
    <property type="match status" value="4"/>
</dbReference>
<dbReference type="EMBL" id="RQTK01000705">
    <property type="protein sequence ID" value="RUS75856.1"/>
    <property type="molecule type" value="Genomic_DNA"/>
</dbReference>
<keyword evidence="3" id="KW-0677">Repeat</keyword>
<feature type="non-terminal residue" evidence="8">
    <location>
        <position position="1"/>
    </location>
</feature>
<keyword evidence="5" id="KW-0325">Glycoprotein</keyword>
<dbReference type="OrthoDB" id="6046084at2759"/>
<evidence type="ECO:0000259" key="7">
    <source>
        <dbReference type="PROSITE" id="PS50940"/>
    </source>
</evidence>
<feature type="domain" description="Chitin-binding type-2" evidence="7">
    <location>
        <begin position="403"/>
        <end position="461"/>
    </location>
</feature>
<name>A0A433T2U6_ELYCH</name>
<keyword evidence="2" id="KW-0732">Signal</keyword>
<feature type="domain" description="Chitin-binding type-2" evidence="7">
    <location>
        <begin position="1"/>
        <end position="59"/>
    </location>
</feature>
<dbReference type="Pfam" id="PF01607">
    <property type="entry name" value="CBM_14"/>
    <property type="match status" value="3"/>
</dbReference>
<protein>
    <recommendedName>
        <fullName evidence="7">Chitin-binding type-2 domain-containing protein</fullName>
    </recommendedName>
</protein>
<gene>
    <name evidence="8" type="ORF">EGW08_016377</name>
</gene>
<evidence type="ECO:0000256" key="6">
    <source>
        <dbReference type="SAM" id="MobiDB-lite"/>
    </source>
</evidence>
<feature type="compositionally biased region" description="Basic and acidic residues" evidence="6">
    <location>
        <begin position="144"/>
        <end position="155"/>
    </location>
</feature>
<feature type="compositionally biased region" description="Basic and acidic residues" evidence="6">
    <location>
        <begin position="90"/>
        <end position="99"/>
    </location>
</feature>
<keyword evidence="1" id="KW-0147">Chitin-binding</keyword>
<evidence type="ECO:0000313" key="8">
    <source>
        <dbReference type="EMBL" id="RUS75856.1"/>
    </source>
</evidence>
<proteinExistence type="predicted"/>
<feature type="region of interest" description="Disordered" evidence="6">
    <location>
        <begin position="186"/>
        <end position="211"/>
    </location>
</feature>
<keyword evidence="4" id="KW-1015">Disulfide bond</keyword>
<dbReference type="STRING" id="188477.A0A433T2U6"/>
<dbReference type="Gene3D" id="2.170.140.10">
    <property type="entry name" value="Chitin binding domain"/>
    <property type="match status" value="3"/>
</dbReference>